<evidence type="ECO:0000313" key="1">
    <source>
        <dbReference type="EMBL" id="TRY94508.1"/>
    </source>
</evidence>
<organism evidence="1 2">
    <name type="scientific">Danionella cerebrum</name>
    <dbReference type="NCBI Taxonomy" id="2873325"/>
    <lineage>
        <taxon>Eukaryota</taxon>
        <taxon>Metazoa</taxon>
        <taxon>Chordata</taxon>
        <taxon>Craniata</taxon>
        <taxon>Vertebrata</taxon>
        <taxon>Euteleostomi</taxon>
        <taxon>Actinopterygii</taxon>
        <taxon>Neopterygii</taxon>
        <taxon>Teleostei</taxon>
        <taxon>Ostariophysi</taxon>
        <taxon>Cypriniformes</taxon>
        <taxon>Danionidae</taxon>
        <taxon>Danioninae</taxon>
        <taxon>Danionella</taxon>
    </lineage>
</organism>
<evidence type="ECO:0000313" key="2">
    <source>
        <dbReference type="Proteomes" id="UP000316079"/>
    </source>
</evidence>
<dbReference type="PANTHER" id="PTHR31751">
    <property type="entry name" value="SI:CH211-108C17.2-RELATED-RELATED"/>
    <property type="match status" value="1"/>
</dbReference>
<sequence length="244" mass="27877">MEHEGLQRSLDLLADHHVELECMVTNPCSQIQSVLHDNNIKQANNVCHLEKGLSKKLEKISQDKGCQIVKQWLQSIKKYMYWTAASSQSGEERVAKWTSLINHIQDVHTHDNTAYPQCDHPVWVSKSRNEWFLPGTKALAKVEKLLTSEHVLKDVENLSPHFPTSLESFSGVIQRFAPKNMVYPYIGMLCRLYLAAMHFNENVTQASASTGYVTSLMSLLFDKVFPDPYPYMEELLKISIPESL</sequence>
<dbReference type="EMBL" id="SRMA01025439">
    <property type="protein sequence ID" value="TRY94508.1"/>
    <property type="molecule type" value="Genomic_DNA"/>
</dbReference>
<keyword evidence="2" id="KW-1185">Reference proteome</keyword>
<dbReference type="Proteomes" id="UP000316079">
    <property type="component" value="Unassembled WGS sequence"/>
</dbReference>
<dbReference type="AlphaFoldDB" id="A0A553QXL5"/>
<protein>
    <submittedName>
        <fullName evidence="1">Uncharacterized protein</fullName>
    </submittedName>
</protein>
<comment type="caution">
    <text evidence="1">The sequence shown here is derived from an EMBL/GenBank/DDBJ whole genome shotgun (WGS) entry which is preliminary data.</text>
</comment>
<dbReference type="PANTHER" id="PTHR31751:SF44">
    <property type="entry name" value="SI:CH211-211K8.4-RELATED"/>
    <property type="match status" value="1"/>
</dbReference>
<proteinExistence type="predicted"/>
<gene>
    <name evidence="1" type="ORF">DNTS_003537</name>
</gene>
<dbReference type="OrthoDB" id="5982876at2759"/>
<reference evidence="1 2" key="1">
    <citation type="journal article" date="2019" name="Sci. Data">
        <title>Hybrid genome assembly and annotation of Danionella translucida.</title>
        <authorList>
            <person name="Kadobianskyi M."/>
            <person name="Schulze L."/>
            <person name="Schuelke M."/>
            <person name="Judkewitz B."/>
        </authorList>
    </citation>
    <scope>NUCLEOTIDE SEQUENCE [LARGE SCALE GENOMIC DNA]</scope>
    <source>
        <strain evidence="1 2">Bolton</strain>
    </source>
</reference>
<name>A0A553QXL5_9TELE</name>
<accession>A0A553QXL5</accession>